<dbReference type="InParanoid" id="A0A409WM49"/>
<organism evidence="1 2">
    <name type="scientific">Psilocybe cyanescens</name>
    <dbReference type="NCBI Taxonomy" id="93625"/>
    <lineage>
        <taxon>Eukaryota</taxon>
        <taxon>Fungi</taxon>
        <taxon>Dikarya</taxon>
        <taxon>Basidiomycota</taxon>
        <taxon>Agaricomycotina</taxon>
        <taxon>Agaricomycetes</taxon>
        <taxon>Agaricomycetidae</taxon>
        <taxon>Agaricales</taxon>
        <taxon>Agaricineae</taxon>
        <taxon>Strophariaceae</taxon>
        <taxon>Psilocybe</taxon>
    </lineage>
</organism>
<dbReference type="Proteomes" id="UP000283269">
    <property type="component" value="Unassembled WGS sequence"/>
</dbReference>
<dbReference type="EMBL" id="NHYD01003372">
    <property type="protein sequence ID" value="PPQ79587.1"/>
    <property type="molecule type" value="Genomic_DNA"/>
</dbReference>
<sequence>MAGKVAVLAEKVETEAENTEDWTFFVVEELAVASAVEAEEADNVSVGSADIGCSRSAPDKIVAAGYDDDDVDVDVDVDGPAPSITPSFSFSFSRPPLKL</sequence>
<dbReference type="AlphaFoldDB" id="A0A409WM49"/>
<accession>A0A409WM49</accession>
<gene>
    <name evidence="1" type="ORF">CVT25_003469</name>
</gene>
<reference evidence="1 2" key="1">
    <citation type="journal article" date="2018" name="Evol. Lett.">
        <title>Horizontal gene cluster transfer increased hallucinogenic mushroom diversity.</title>
        <authorList>
            <person name="Reynolds H.T."/>
            <person name="Vijayakumar V."/>
            <person name="Gluck-Thaler E."/>
            <person name="Korotkin H.B."/>
            <person name="Matheny P.B."/>
            <person name="Slot J.C."/>
        </authorList>
    </citation>
    <scope>NUCLEOTIDE SEQUENCE [LARGE SCALE GENOMIC DNA]</scope>
    <source>
        <strain evidence="1 2">2631</strain>
    </source>
</reference>
<comment type="caution">
    <text evidence="1">The sequence shown here is derived from an EMBL/GenBank/DDBJ whole genome shotgun (WGS) entry which is preliminary data.</text>
</comment>
<evidence type="ECO:0000313" key="1">
    <source>
        <dbReference type="EMBL" id="PPQ79587.1"/>
    </source>
</evidence>
<keyword evidence="2" id="KW-1185">Reference proteome</keyword>
<name>A0A409WM49_PSICY</name>
<protein>
    <submittedName>
        <fullName evidence="1">Uncharacterized protein</fullName>
    </submittedName>
</protein>
<proteinExistence type="predicted"/>
<evidence type="ECO:0000313" key="2">
    <source>
        <dbReference type="Proteomes" id="UP000283269"/>
    </source>
</evidence>